<dbReference type="EMBL" id="MU005958">
    <property type="protein sequence ID" value="KAF2864069.1"/>
    <property type="molecule type" value="Genomic_DNA"/>
</dbReference>
<sequence>MSDQDENYRLLELRFKDDLQDFQSSSSTFRKLRTIDPSATNEAPETLFILDSSFNPPSVAHHTLALAAIHNCYSENFPKPARLLLLFATMNADKAPEAASFAQRLTMMNLLAEDIIKSTRGRANEYPVMPIDICVTTKPYYTEKSRAIQAEGQEWYSGAPKHIHLMGYDTLTRLFASRYYEGFHPPLSALSPYFQQNHRLQVTLRPSGQFGSVDEQRSFVERIRDGHLEPEGGKREWAKQIDLSPPSSKVGVSSTTIRRAACSGNDETVSELCTPNVAKYVLRERPYE</sequence>
<proteinExistence type="predicted"/>
<dbReference type="GO" id="GO:0000309">
    <property type="term" value="F:nicotinamide-nucleotide adenylyltransferase activity"/>
    <property type="evidence" value="ECO:0007669"/>
    <property type="project" value="TreeGrafter"/>
</dbReference>
<accession>A0A6A7CAG2</accession>
<keyword evidence="2" id="KW-1185">Reference proteome</keyword>
<name>A0A6A7CAG2_9PEZI</name>
<evidence type="ECO:0000313" key="2">
    <source>
        <dbReference type="Proteomes" id="UP000799421"/>
    </source>
</evidence>
<dbReference type="OrthoDB" id="5591297at2759"/>
<dbReference type="PANTHER" id="PTHR31285">
    <property type="entry name" value="NICOTINAMIDE MONONUCLEOTIDE ADENYLYLTRANSFERASE"/>
    <property type="match status" value="1"/>
</dbReference>
<dbReference type="GO" id="GO:0016887">
    <property type="term" value="F:ATP hydrolysis activity"/>
    <property type="evidence" value="ECO:0007669"/>
    <property type="project" value="TreeGrafter"/>
</dbReference>
<dbReference type="PANTHER" id="PTHR31285:SF0">
    <property type="entry name" value="NICOTINAMIDE MONONUCLEOTIDE ADENYLYLTRANSFERASE"/>
    <property type="match status" value="1"/>
</dbReference>
<dbReference type="GO" id="GO:0005634">
    <property type="term" value="C:nucleus"/>
    <property type="evidence" value="ECO:0007669"/>
    <property type="project" value="TreeGrafter"/>
</dbReference>
<dbReference type="AlphaFoldDB" id="A0A6A7CAG2"/>
<dbReference type="GO" id="GO:0005737">
    <property type="term" value="C:cytoplasm"/>
    <property type="evidence" value="ECO:0007669"/>
    <property type="project" value="TreeGrafter"/>
</dbReference>
<evidence type="ECO:0000313" key="1">
    <source>
        <dbReference type="EMBL" id="KAF2864069.1"/>
    </source>
</evidence>
<dbReference type="InterPro" id="IPR014729">
    <property type="entry name" value="Rossmann-like_a/b/a_fold"/>
</dbReference>
<dbReference type="Gene3D" id="3.40.50.620">
    <property type="entry name" value="HUPs"/>
    <property type="match status" value="1"/>
</dbReference>
<protein>
    <submittedName>
        <fullName evidence="1">Nucleotidylyl transferase</fullName>
    </submittedName>
</protein>
<organism evidence="1 2">
    <name type="scientific">Piedraia hortae CBS 480.64</name>
    <dbReference type="NCBI Taxonomy" id="1314780"/>
    <lineage>
        <taxon>Eukaryota</taxon>
        <taxon>Fungi</taxon>
        <taxon>Dikarya</taxon>
        <taxon>Ascomycota</taxon>
        <taxon>Pezizomycotina</taxon>
        <taxon>Dothideomycetes</taxon>
        <taxon>Dothideomycetidae</taxon>
        <taxon>Capnodiales</taxon>
        <taxon>Piedraiaceae</taxon>
        <taxon>Piedraia</taxon>
    </lineage>
</organism>
<dbReference type="SUPFAM" id="SSF52374">
    <property type="entry name" value="Nucleotidylyl transferase"/>
    <property type="match status" value="1"/>
</dbReference>
<gene>
    <name evidence="1" type="ORF">K470DRAFT_240102</name>
</gene>
<reference evidence="1" key="1">
    <citation type="journal article" date="2020" name="Stud. Mycol.">
        <title>101 Dothideomycetes genomes: a test case for predicting lifestyles and emergence of pathogens.</title>
        <authorList>
            <person name="Haridas S."/>
            <person name="Albert R."/>
            <person name="Binder M."/>
            <person name="Bloem J."/>
            <person name="Labutti K."/>
            <person name="Salamov A."/>
            <person name="Andreopoulos B."/>
            <person name="Baker S."/>
            <person name="Barry K."/>
            <person name="Bills G."/>
            <person name="Bluhm B."/>
            <person name="Cannon C."/>
            <person name="Castanera R."/>
            <person name="Culley D."/>
            <person name="Daum C."/>
            <person name="Ezra D."/>
            <person name="Gonzalez J."/>
            <person name="Henrissat B."/>
            <person name="Kuo A."/>
            <person name="Liang C."/>
            <person name="Lipzen A."/>
            <person name="Lutzoni F."/>
            <person name="Magnuson J."/>
            <person name="Mondo S."/>
            <person name="Nolan M."/>
            <person name="Ohm R."/>
            <person name="Pangilinan J."/>
            <person name="Park H.-J."/>
            <person name="Ramirez L."/>
            <person name="Alfaro M."/>
            <person name="Sun H."/>
            <person name="Tritt A."/>
            <person name="Yoshinaga Y."/>
            <person name="Zwiers L.-H."/>
            <person name="Turgeon B."/>
            <person name="Goodwin S."/>
            <person name="Spatafora J."/>
            <person name="Crous P."/>
            <person name="Grigoriev I."/>
        </authorList>
    </citation>
    <scope>NUCLEOTIDE SEQUENCE</scope>
    <source>
        <strain evidence="1">CBS 480.64</strain>
    </source>
</reference>
<dbReference type="Proteomes" id="UP000799421">
    <property type="component" value="Unassembled WGS sequence"/>
</dbReference>
<keyword evidence="1" id="KW-0808">Transferase</keyword>